<evidence type="ECO:0000313" key="1">
    <source>
        <dbReference type="EMBL" id="OGC51761.1"/>
    </source>
</evidence>
<reference evidence="1 2" key="1">
    <citation type="journal article" date="2016" name="Nat. Commun.">
        <title>Thousands of microbial genomes shed light on interconnected biogeochemical processes in an aquifer system.</title>
        <authorList>
            <person name="Anantharaman K."/>
            <person name="Brown C.T."/>
            <person name="Hug L.A."/>
            <person name="Sharon I."/>
            <person name="Castelle C.J."/>
            <person name="Probst A.J."/>
            <person name="Thomas B.C."/>
            <person name="Singh A."/>
            <person name="Wilkins M.J."/>
            <person name="Karaoz U."/>
            <person name="Brodie E.L."/>
            <person name="Williams K.H."/>
            <person name="Hubbard S.S."/>
            <person name="Banfield J.F."/>
        </authorList>
    </citation>
    <scope>NUCLEOTIDE SEQUENCE [LARGE SCALE GENOMIC DNA]</scope>
</reference>
<dbReference type="EMBL" id="MEVH01000014">
    <property type="protein sequence ID" value="OGC51761.1"/>
    <property type="molecule type" value="Genomic_DNA"/>
</dbReference>
<organism evidence="1 2">
    <name type="scientific">candidate division WWE3 bacterium RIFCSPLOWO2_01_FULL_39_13</name>
    <dbReference type="NCBI Taxonomy" id="1802624"/>
    <lineage>
        <taxon>Bacteria</taxon>
        <taxon>Katanobacteria</taxon>
    </lineage>
</organism>
<sequence>MRGITIDVYDKRYERYTSAKNKAVKQLEKLSKAEDDYYVTANTILSLASRASELFESSKPEQKKELLSLVLSNCTLDGEKIRYDLKSPFDTILECASCSIWLYIAEDVRRCFVDL</sequence>
<evidence type="ECO:0000313" key="2">
    <source>
        <dbReference type="Proteomes" id="UP000178771"/>
    </source>
</evidence>
<proteinExistence type="predicted"/>
<dbReference type="STRING" id="1802624.A2982_00565"/>
<dbReference type="AlphaFoldDB" id="A0A1F4V3K4"/>
<accession>A0A1F4V3K4</accession>
<comment type="caution">
    <text evidence="1">The sequence shown here is derived from an EMBL/GenBank/DDBJ whole genome shotgun (WGS) entry which is preliminary data.</text>
</comment>
<protein>
    <submittedName>
        <fullName evidence="1">Uncharacterized protein</fullName>
    </submittedName>
</protein>
<dbReference type="Proteomes" id="UP000178771">
    <property type="component" value="Unassembled WGS sequence"/>
</dbReference>
<gene>
    <name evidence="1" type="ORF">A2982_00565</name>
</gene>
<name>A0A1F4V3K4_UNCKA</name>